<feature type="site" description="Transition state stabilizer" evidence="7">
    <location>
        <position position="183"/>
    </location>
</feature>
<evidence type="ECO:0000259" key="8">
    <source>
        <dbReference type="Pfam" id="PF03372"/>
    </source>
</evidence>
<evidence type="ECO:0000256" key="2">
    <source>
        <dbReference type="ARBA" id="ARBA00022723"/>
    </source>
</evidence>
<dbReference type="Pfam" id="PF03372">
    <property type="entry name" value="Exo_endo_phos"/>
    <property type="match status" value="1"/>
</dbReference>
<evidence type="ECO:0000313" key="10">
    <source>
        <dbReference type="Proteomes" id="UP000076447"/>
    </source>
</evidence>
<comment type="similarity">
    <text evidence="1">Belongs to the DNA repair enzymes AP/ExoA family.</text>
</comment>
<dbReference type="PANTHER" id="PTHR43250">
    <property type="entry name" value="EXODEOXYRIBONUCLEASE III"/>
    <property type="match status" value="1"/>
</dbReference>
<comment type="cofactor">
    <cofactor evidence="6">
        <name>Mg(2+)</name>
        <dbReference type="ChEBI" id="CHEBI:18420"/>
    </cofactor>
    <cofactor evidence="6">
        <name>Mn(2+)</name>
        <dbReference type="ChEBI" id="CHEBI:29035"/>
    </cofactor>
    <text evidence="6">Probably binds two magnesium or manganese ions per subunit.</text>
</comment>
<evidence type="ECO:0000256" key="5">
    <source>
        <dbReference type="PIRSR" id="PIRSR604808-1"/>
    </source>
</evidence>
<organism evidence="9 10">
    <name type="scientific">Oerskovia enterophila</name>
    <dbReference type="NCBI Taxonomy" id="43678"/>
    <lineage>
        <taxon>Bacteria</taxon>
        <taxon>Bacillati</taxon>
        <taxon>Actinomycetota</taxon>
        <taxon>Actinomycetes</taxon>
        <taxon>Micrococcales</taxon>
        <taxon>Cellulomonadaceae</taxon>
        <taxon>Oerskovia</taxon>
    </lineage>
</organism>
<dbReference type="CDD" id="cd09086">
    <property type="entry name" value="ExoIII-like_AP-endo"/>
    <property type="match status" value="1"/>
</dbReference>
<comment type="caution">
    <text evidence="9">The sequence shown here is derived from an EMBL/GenBank/DDBJ whole genome shotgun (WGS) entry which is preliminary data.</text>
</comment>
<evidence type="ECO:0000313" key="9">
    <source>
        <dbReference type="EMBL" id="KZM35762.1"/>
    </source>
</evidence>
<dbReference type="PROSITE" id="PS51435">
    <property type="entry name" value="AP_NUCLEASE_F1_4"/>
    <property type="match status" value="1"/>
</dbReference>
<evidence type="ECO:0000256" key="7">
    <source>
        <dbReference type="PIRSR" id="PIRSR604808-3"/>
    </source>
</evidence>
<protein>
    <submittedName>
        <fullName evidence="9">Exodeoxyribonuclease III</fullName>
        <ecNumber evidence="9">3.1.11.2</ecNumber>
    </submittedName>
</protein>
<feature type="active site" evidence="5">
    <location>
        <position position="138"/>
    </location>
</feature>
<dbReference type="EMBL" id="LRIE01000066">
    <property type="protein sequence ID" value="KZM35762.1"/>
    <property type="molecule type" value="Genomic_DNA"/>
</dbReference>
<accession>A0A163RW39</accession>
<dbReference type="GO" id="GO:0008311">
    <property type="term" value="F:double-stranded DNA 3'-5' DNA exonuclease activity"/>
    <property type="evidence" value="ECO:0007669"/>
    <property type="project" value="UniProtKB-EC"/>
</dbReference>
<dbReference type="EC" id="3.1.11.2" evidence="9"/>
<dbReference type="NCBIfam" id="TIGR00633">
    <property type="entry name" value="xth"/>
    <property type="match status" value="1"/>
</dbReference>
<dbReference type="GO" id="GO:0006281">
    <property type="term" value="P:DNA repair"/>
    <property type="evidence" value="ECO:0007669"/>
    <property type="project" value="InterPro"/>
</dbReference>
<dbReference type="GO" id="GO:0046872">
    <property type="term" value="F:metal ion binding"/>
    <property type="evidence" value="ECO:0007669"/>
    <property type="project" value="UniProtKB-KW"/>
</dbReference>
<proteinExistence type="inferred from homology"/>
<keyword evidence="3 9" id="KW-0378">Hydrolase</keyword>
<feature type="binding site" evidence="6">
    <location>
        <position position="281"/>
    </location>
    <ligand>
        <name>Mg(2+)</name>
        <dbReference type="ChEBI" id="CHEBI:18420"/>
        <label>1</label>
    </ligand>
</feature>
<dbReference type="STRING" id="43678.OJAG_15910"/>
<evidence type="ECO:0000256" key="6">
    <source>
        <dbReference type="PIRSR" id="PIRSR604808-2"/>
    </source>
</evidence>
<feature type="binding site" evidence="6">
    <location>
        <position position="282"/>
    </location>
    <ligand>
        <name>Mg(2+)</name>
        <dbReference type="ChEBI" id="CHEBI:18420"/>
        <label>1</label>
    </ligand>
</feature>
<feature type="binding site" evidence="6">
    <location>
        <position position="183"/>
    </location>
    <ligand>
        <name>Mg(2+)</name>
        <dbReference type="ChEBI" id="CHEBI:18420"/>
        <label>1</label>
    </ligand>
</feature>
<feature type="active site" description="Proton donor/acceptor" evidence="5">
    <location>
        <position position="181"/>
    </location>
</feature>
<dbReference type="InterPro" id="IPR004808">
    <property type="entry name" value="AP_endonuc_1"/>
</dbReference>
<dbReference type="Proteomes" id="UP000076447">
    <property type="component" value="Unassembled WGS sequence"/>
</dbReference>
<dbReference type="PANTHER" id="PTHR43250:SF2">
    <property type="entry name" value="EXODEOXYRIBONUCLEASE III"/>
    <property type="match status" value="1"/>
</dbReference>
<dbReference type="SUPFAM" id="SSF56219">
    <property type="entry name" value="DNase I-like"/>
    <property type="match status" value="1"/>
</dbReference>
<keyword evidence="2 6" id="KW-0479">Metal-binding</keyword>
<dbReference type="InterPro" id="IPR036691">
    <property type="entry name" value="Endo/exonu/phosph_ase_sf"/>
</dbReference>
<feature type="active site" description="Proton acceptor" evidence="5">
    <location>
        <position position="282"/>
    </location>
</feature>
<dbReference type="InterPro" id="IPR037493">
    <property type="entry name" value="ExoIII-like"/>
</dbReference>
<evidence type="ECO:0000256" key="4">
    <source>
        <dbReference type="ARBA" id="ARBA00022842"/>
    </source>
</evidence>
<dbReference type="Gene3D" id="3.60.10.10">
    <property type="entry name" value="Endonuclease/exonuclease/phosphatase"/>
    <property type="match status" value="1"/>
</dbReference>
<dbReference type="InterPro" id="IPR005135">
    <property type="entry name" value="Endo/exonuclease/phosphatase"/>
</dbReference>
<keyword evidence="4 6" id="KW-0460">Magnesium</keyword>
<reference evidence="9 10" key="1">
    <citation type="submission" date="2016-01" db="EMBL/GenBank/DDBJ databases">
        <title>Genome sequence of Oerskovia enterophila VJag, an agar and cellulose degrading bacterium.</title>
        <authorList>
            <person name="Poehlein A."/>
            <person name="Jag V."/>
            <person name="Bengelsdorf F."/>
            <person name="Duerre P."/>
            <person name="Daniel R."/>
        </authorList>
    </citation>
    <scope>NUCLEOTIDE SEQUENCE [LARGE SCALE GENOMIC DNA]</scope>
    <source>
        <strain evidence="9 10">VJag</strain>
    </source>
</reference>
<evidence type="ECO:0000256" key="1">
    <source>
        <dbReference type="ARBA" id="ARBA00007092"/>
    </source>
</evidence>
<feature type="binding site" evidence="6">
    <location>
        <position position="62"/>
    </location>
    <ligand>
        <name>Mg(2+)</name>
        <dbReference type="ChEBI" id="CHEBI:18420"/>
        <label>1</label>
    </ligand>
</feature>
<feature type="site" description="Important for catalytic activity" evidence="7">
    <location>
        <position position="252"/>
    </location>
</feature>
<feature type="binding site" evidence="6">
    <location>
        <position position="35"/>
    </location>
    <ligand>
        <name>Mg(2+)</name>
        <dbReference type="ChEBI" id="CHEBI:18420"/>
        <label>1</label>
    </ligand>
</feature>
<feature type="domain" description="Endonuclease/exonuclease/phosphatase" evidence="8">
    <location>
        <begin position="32"/>
        <end position="282"/>
    </location>
</feature>
<evidence type="ECO:0000256" key="3">
    <source>
        <dbReference type="ARBA" id="ARBA00022801"/>
    </source>
</evidence>
<name>A0A163RW39_9CELL</name>
<feature type="site" description="Interaction with DNA substrate" evidence="7">
    <location>
        <position position="282"/>
    </location>
</feature>
<dbReference type="NCBIfam" id="TIGR00195">
    <property type="entry name" value="exoDNase_III"/>
    <property type="match status" value="1"/>
</dbReference>
<gene>
    <name evidence="9" type="primary">xthA</name>
    <name evidence="9" type="ORF">OJAG_15910</name>
</gene>
<dbReference type="AlphaFoldDB" id="A0A163RW39"/>
<dbReference type="PATRIC" id="fig|43678.3.peg.1666"/>
<sequence length="291" mass="32101">MPDGATHLGPRPAVRPHRAWVAPASLGAMRLATWNINSIRARAERAVAFLERSGTDVLALQETKCKDAQFPHEVFEAAGYEVAHFGLSQWNGVAIVSRVGIADVETGFATQPHFGAEPHLEARAIGATCGGVRVWSLYVPHGRGLDDPHYPYKLEWLGNLREQAAGWLAADPAAQVALVGDWNVAPLDTDVWDPAVFAGHTHTSPPEREAFSAFAAAGYTEVTREFFPEEHKYTYWDYQQLRFPKNQGMRIDYAYLSPALRARATGVEIDRDERKGKGASDHVPVIVDFSD</sequence>
<keyword evidence="6" id="KW-0464">Manganese</keyword>
<feature type="binding site" evidence="6">
    <location>
        <position position="181"/>
    </location>
    <ligand>
        <name>Mg(2+)</name>
        <dbReference type="ChEBI" id="CHEBI:18420"/>
        <label>1</label>
    </ligand>
</feature>